<feature type="compositionally biased region" description="Basic and acidic residues" evidence="1">
    <location>
        <begin position="73"/>
        <end position="82"/>
    </location>
</feature>
<dbReference type="OrthoDB" id="10261563at2759"/>
<feature type="domain" description="WKF" evidence="2">
    <location>
        <begin position="257"/>
        <end position="319"/>
    </location>
</feature>
<dbReference type="Proteomes" id="UP000192578">
    <property type="component" value="Unassembled WGS sequence"/>
</dbReference>
<accession>A0A9X6NGD1</accession>
<dbReference type="AlphaFoldDB" id="A0A9X6NGD1"/>
<dbReference type="PANTHER" id="PTHR22306:SF2">
    <property type="entry name" value="CHROMOSOME 7 OPEN READING FRAME 50"/>
    <property type="match status" value="1"/>
</dbReference>
<feature type="region of interest" description="Disordered" evidence="1">
    <location>
        <begin position="51"/>
        <end position="221"/>
    </location>
</feature>
<proteinExistence type="predicted"/>
<comment type="caution">
    <text evidence="3">The sequence shown here is derived from an EMBL/GenBank/DDBJ whole genome shotgun (WGS) entry which is preliminary data.</text>
</comment>
<reference evidence="4" key="1">
    <citation type="submission" date="2017-01" db="EMBL/GenBank/DDBJ databases">
        <title>Comparative genomics of anhydrobiosis in the tardigrade Hypsibius dujardini.</title>
        <authorList>
            <person name="Yoshida Y."/>
            <person name="Koutsovoulos G."/>
            <person name="Laetsch D."/>
            <person name="Stevens L."/>
            <person name="Kumar S."/>
            <person name="Horikawa D."/>
            <person name="Ishino K."/>
            <person name="Komine S."/>
            <person name="Tomita M."/>
            <person name="Blaxter M."/>
            <person name="Arakawa K."/>
        </authorList>
    </citation>
    <scope>NUCLEOTIDE SEQUENCE [LARGE SCALE GENOMIC DNA]</scope>
    <source>
        <strain evidence="4">Z151</strain>
    </source>
</reference>
<keyword evidence="4" id="KW-1185">Reference proteome</keyword>
<sequence length="359" mass="39638">MDFLTGAHVEEASATRKKKHSKRKNEPADSFRPETFTASVSDIIQDEAVISSGADATVTEGEERMHRKRKSKQEKANERVAADEEDQEDAQFASQLIDAALPAEMLVEPVEGEEPEKKKRKKRTRAPRDGDVPTDGDLPTAAEEDGLADEPPVEVAEPAVKSKKKKRTKMEDEEGGASGSTKPVKNEPASERASSPAVLDRQGGKVDQMDTGVPGDESSGIKKGILKGVNVKKAKPLASSKPAMKPTGNTYVDPAITYLRVWKSARSAWSFQKVRQVWLLRNWRDRLKMNDDDFLILIDYLADLKGGSRVKTIDEAKAIREEYENSETYGADDELKKKLYERAGRIVSALSPVEASEDV</sequence>
<feature type="compositionally biased region" description="Acidic residues" evidence="1">
    <location>
        <begin position="142"/>
        <end position="152"/>
    </location>
</feature>
<evidence type="ECO:0000313" key="4">
    <source>
        <dbReference type="Proteomes" id="UP000192578"/>
    </source>
</evidence>
<protein>
    <recommendedName>
        <fullName evidence="2">WKF domain-containing protein</fullName>
    </recommendedName>
</protein>
<evidence type="ECO:0000259" key="2">
    <source>
        <dbReference type="Pfam" id="PF10180"/>
    </source>
</evidence>
<evidence type="ECO:0000256" key="1">
    <source>
        <dbReference type="SAM" id="MobiDB-lite"/>
    </source>
</evidence>
<evidence type="ECO:0000313" key="3">
    <source>
        <dbReference type="EMBL" id="OWA52246.1"/>
    </source>
</evidence>
<dbReference type="EMBL" id="MTYJ01000258">
    <property type="protein sequence ID" value="OWA52246.1"/>
    <property type="molecule type" value="Genomic_DNA"/>
</dbReference>
<organism evidence="3 4">
    <name type="scientific">Hypsibius exemplaris</name>
    <name type="common">Freshwater tardigrade</name>
    <dbReference type="NCBI Taxonomy" id="2072580"/>
    <lineage>
        <taxon>Eukaryota</taxon>
        <taxon>Metazoa</taxon>
        <taxon>Ecdysozoa</taxon>
        <taxon>Tardigrada</taxon>
        <taxon>Eutardigrada</taxon>
        <taxon>Parachela</taxon>
        <taxon>Hypsibioidea</taxon>
        <taxon>Hypsibiidae</taxon>
        <taxon>Hypsibius</taxon>
    </lineage>
</organism>
<dbReference type="Pfam" id="PF10180">
    <property type="entry name" value="WKF"/>
    <property type="match status" value="1"/>
</dbReference>
<gene>
    <name evidence="3" type="ORF">BV898_16704</name>
</gene>
<feature type="region of interest" description="Disordered" evidence="1">
    <location>
        <begin position="1"/>
        <end position="37"/>
    </location>
</feature>
<name>A0A9X6NGD1_HYPEX</name>
<dbReference type="PANTHER" id="PTHR22306">
    <property type="entry name" value="CHROMOSOME 7 OPEN READING FRAME 50"/>
    <property type="match status" value="1"/>
</dbReference>
<dbReference type="InterPro" id="IPR019327">
    <property type="entry name" value="WKF"/>
</dbReference>